<dbReference type="PANTHER" id="PTHR43667">
    <property type="entry name" value="CYCLOPROPANE-FATTY-ACYL-PHOSPHOLIPID SYNTHASE"/>
    <property type="match status" value="1"/>
</dbReference>
<organism evidence="1 2">
    <name type="scientific">Diplogelasinospora grovesii</name>
    <dbReference type="NCBI Taxonomy" id="303347"/>
    <lineage>
        <taxon>Eukaryota</taxon>
        <taxon>Fungi</taxon>
        <taxon>Dikarya</taxon>
        <taxon>Ascomycota</taxon>
        <taxon>Pezizomycotina</taxon>
        <taxon>Sordariomycetes</taxon>
        <taxon>Sordariomycetidae</taxon>
        <taxon>Sordariales</taxon>
        <taxon>Diplogelasinosporaceae</taxon>
        <taxon>Diplogelasinospora</taxon>
    </lineage>
</organism>
<sequence>MPLSVLPFPGLRAFIVRPLYHGTAFMRRALGHFSWGPGLSIAKSAIQSVFSCIEMGTLLLIDEPAKQRLVFGQKLGPGNLDKQLTNGISIGHRAATAVPRVELVVKSESFWMRLFLFADMGFAESYMLGEFECADLTSFFQLFILNRELMNNGTTLTSNVSAAMAGLARSTNTLSNSLLNISAHYDISNDMFAAFLSPDMTYSCPIWKPTSQIAPGEPEETLYEAQMTKLHRFIDGAKIKSTDHVLEIGSGWGSLAIEAVRTTGCRVTTLTLSKEQKALAEKRIAKAGFSHRIQVLLVDYRALPVPETPYDKIVSCEMLEAVGEEFLGTYFERVDRLLKKDGGIAVFQCITMPEGRHTAYSKCEDFINHYIFPGGYLPCTTQLINHITTASKGTLIVEKIENIGGHYSKTLRLWKEQFLANFNSKIRPALKKEHEGMTDEEIEVFRRKWEYYFTYCEAGFLTKTLGDVIITVGREGALELMEDIPL</sequence>
<name>A0AAN6S3U7_9PEZI</name>
<dbReference type="SUPFAM" id="SSF53335">
    <property type="entry name" value="S-adenosyl-L-methionine-dependent methyltransferases"/>
    <property type="match status" value="1"/>
</dbReference>
<dbReference type="InterPro" id="IPR029063">
    <property type="entry name" value="SAM-dependent_MTases_sf"/>
</dbReference>
<dbReference type="CDD" id="cd02440">
    <property type="entry name" value="AdoMet_MTases"/>
    <property type="match status" value="1"/>
</dbReference>
<dbReference type="EMBL" id="MU853800">
    <property type="protein sequence ID" value="KAK3940127.1"/>
    <property type="molecule type" value="Genomic_DNA"/>
</dbReference>
<evidence type="ECO:0000313" key="1">
    <source>
        <dbReference type="EMBL" id="KAK3940127.1"/>
    </source>
</evidence>
<proteinExistence type="predicted"/>
<dbReference type="InterPro" id="IPR050723">
    <property type="entry name" value="CFA/CMAS"/>
</dbReference>
<evidence type="ECO:0000313" key="2">
    <source>
        <dbReference type="Proteomes" id="UP001303473"/>
    </source>
</evidence>
<dbReference type="Gene3D" id="3.40.50.150">
    <property type="entry name" value="Vaccinia Virus protein VP39"/>
    <property type="match status" value="1"/>
</dbReference>
<protein>
    <submittedName>
        <fullName evidence="1">Cyclopropane-fatty-acyl-phospholipid synthase</fullName>
    </submittedName>
</protein>
<gene>
    <name evidence="1" type="ORF">QBC46DRAFT_129923</name>
</gene>
<dbReference type="AlphaFoldDB" id="A0AAN6S3U7"/>
<accession>A0AAN6S3U7</accession>
<reference evidence="2" key="1">
    <citation type="journal article" date="2023" name="Mol. Phylogenet. Evol.">
        <title>Genome-scale phylogeny and comparative genomics of the fungal order Sordariales.</title>
        <authorList>
            <person name="Hensen N."/>
            <person name="Bonometti L."/>
            <person name="Westerberg I."/>
            <person name="Brannstrom I.O."/>
            <person name="Guillou S."/>
            <person name="Cros-Aarteil S."/>
            <person name="Calhoun S."/>
            <person name="Haridas S."/>
            <person name="Kuo A."/>
            <person name="Mondo S."/>
            <person name="Pangilinan J."/>
            <person name="Riley R."/>
            <person name="LaButti K."/>
            <person name="Andreopoulos B."/>
            <person name="Lipzen A."/>
            <person name="Chen C."/>
            <person name="Yan M."/>
            <person name="Daum C."/>
            <person name="Ng V."/>
            <person name="Clum A."/>
            <person name="Steindorff A."/>
            <person name="Ohm R.A."/>
            <person name="Martin F."/>
            <person name="Silar P."/>
            <person name="Natvig D.O."/>
            <person name="Lalanne C."/>
            <person name="Gautier V."/>
            <person name="Ament-Velasquez S.L."/>
            <person name="Kruys A."/>
            <person name="Hutchinson M.I."/>
            <person name="Powell A.J."/>
            <person name="Barry K."/>
            <person name="Miller A.N."/>
            <person name="Grigoriev I.V."/>
            <person name="Debuchy R."/>
            <person name="Gladieux P."/>
            <person name="Hiltunen Thoren M."/>
            <person name="Johannesson H."/>
        </authorList>
    </citation>
    <scope>NUCLEOTIDE SEQUENCE [LARGE SCALE GENOMIC DNA]</scope>
    <source>
        <strain evidence="2">CBS 340.73</strain>
    </source>
</reference>
<dbReference type="PANTHER" id="PTHR43667:SF2">
    <property type="entry name" value="FATTY ACID C-METHYL TRANSFERASE"/>
    <property type="match status" value="1"/>
</dbReference>
<dbReference type="Proteomes" id="UP001303473">
    <property type="component" value="Unassembled WGS sequence"/>
</dbReference>
<comment type="caution">
    <text evidence="1">The sequence shown here is derived from an EMBL/GenBank/DDBJ whole genome shotgun (WGS) entry which is preliminary data.</text>
</comment>
<dbReference type="Pfam" id="PF02353">
    <property type="entry name" value="CMAS"/>
    <property type="match status" value="1"/>
</dbReference>
<keyword evidence="2" id="KW-1185">Reference proteome</keyword>